<feature type="compositionally biased region" description="Polar residues" evidence="1">
    <location>
        <begin position="501"/>
        <end position="529"/>
    </location>
</feature>
<accession>A0AAV2RMV8</accession>
<evidence type="ECO:0000313" key="3">
    <source>
        <dbReference type="Proteomes" id="UP001497623"/>
    </source>
</evidence>
<dbReference type="EMBL" id="CAXKWB010027949">
    <property type="protein sequence ID" value="CAL4132883.1"/>
    <property type="molecule type" value="Genomic_DNA"/>
</dbReference>
<evidence type="ECO:0000313" key="2">
    <source>
        <dbReference type="EMBL" id="CAL4132883.1"/>
    </source>
</evidence>
<dbReference type="Proteomes" id="UP001497623">
    <property type="component" value="Unassembled WGS sequence"/>
</dbReference>
<feature type="region of interest" description="Disordered" evidence="1">
    <location>
        <begin position="325"/>
        <end position="425"/>
    </location>
</feature>
<feature type="compositionally biased region" description="Pro residues" evidence="1">
    <location>
        <begin position="411"/>
        <end position="422"/>
    </location>
</feature>
<name>A0AAV2RMV8_MEGNR</name>
<keyword evidence="3" id="KW-1185">Reference proteome</keyword>
<protein>
    <submittedName>
        <fullName evidence="2">Uncharacterized protein</fullName>
    </submittedName>
</protein>
<feature type="compositionally biased region" description="Polar residues" evidence="1">
    <location>
        <begin position="464"/>
        <end position="483"/>
    </location>
</feature>
<feature type="compositionally biased region" description="Polar residues" evidence="1">
    <location>
        <begin position="658"/>
        <end position="706"/>
    </location>
</feature>
<feature type="compositionally biased region" description="Low complexity" evidence="1">
    <location>
        <begin position="341"/>
        <end position="354"/>
    </location>
</feature>
<organism evidence="2 3">
    <name type="scientific">Meganyctiphanes norvegica</name>
    <name type="common">Northern krill</name>
    <name type="synonym">Thysanopoda norvegica</name>
    <dbReference type="NCBI Taxonomy" id="48144"/>
    <lineage>
        <taxon>Eukaryota</taxon>
        <taxon>Metazoa</taxon>
        <taxon>Ecdysozoa</taxon>
        <taxon>Arthropoda</taxon>
        <taxon>Crustacea</taxon>
        <taxon>Multicrustacea</taxon>
        <taxon>Malacostraca</taxon>
        <taxon>Eumalacostraca</taxon>
        <taxon>Eucarida</taxon>
        <taxon>Euphausiacea</taxon>
        <taxon>Euphausiidae</taxon>
        <taxon>Meganyctiphanes</taxon>
    </lineage>
</organism>
<feature type="region of interest" description="Disordered" evidence="1">
    <location>
        <begin position="441"/>
        <end position="716"/>
    </location>
</feature>
<feature type="non-terminal residue" evidence="2">
    <location>
        <position position="716"/>
    </location>
</feature>
<feature type="compositionally biased region" description="Polar residues" evidence="1">
    <location>
        <begin position="355"/>
        <end position="409"/>
    </location>
</feature>
<dbReference type="AlphaFoldDB" id="A0AAV2RMV8"/>
<feature type="region of interest" description="Disordered" evidence="1">
    <location>
        <begin position="290"/>
        <end position="309"/>
    </location>
</feature>
<feature type="compositionally biased region" description="Gly residues" evidence="1">
    <location>
        <begin position="707"/>
        <end position="716"/>
    </location>
</feature>
<feature type="compositionally biased region" description="Low complexity" evidence="1">
    <location>
        <begin position="486"/>
        <end position="500"/>
    </location>
</feature>
<proteinExistence type="predicted"/>
<gene>
    <name evidence="2" type="ORF">MNOR_LOCUS27077</name>
</gene>
<comment type="caution">
    <text evidence="2">The sequence shown here is derived from an EMBL/GenBank/DDBJ whole genome shotgun (WGS) entry which is preliminary data.</text>
</comment>
<evidence type="ECO:0000256" key="1">
    <source>
        <dbReference type="SAM" id="MobiDB-lite"/>
    </source>
</evidence>
<reference evidence="2 3" key="1">
    <citation type="submission" date="2024-05" db="EMBL/GenBank/DDBJ databases">
        <authorList>
            <person name="Wallberg A."/>
        </authorList>
    </citation>
    <scope>NUCLEOTIDE SEQUENCE [LARGE SCALE GENOMIC DNA]</scope>
</reference>
<feature type="compositionally biased region" description="Polar residues" evidence="1">
    <location>
        <begin position="597"/>
        <end position="648"/>
    </location>
</feature>
<feature type="compositionally biased region" description="Polar residues" evidence="1">
    <location>
        <begin position="549"/>
        <end position="590"/>
    </location>
</feature>
<feature type="compositionally biased region" description="Low complexity" evidence="1">
    <location>
        <begin position="449"/>
        <end position="463"/>
    </location>
</feature>
<sequence length="716" mass="76163">MPTEAFDGKICRSKVDTECLNINCNFSGISDVPMKPRYGAENFWLKGSLCYRYNLLTENNHSGLDYYLMTNRFFKTCLVPESEQFSDDDDLIIYLTWSRTDIVLKLFSYINDENGVVENSNVSHKTANRNLNHVQHYSDKKFKGFTVMIGGSRIDAPRKIIHNLVAGTDDFVVVFSARNSNVLGIFTCAMDGSRGGPHRRNYKRVARYDESAIAKNDKSNCMENINFAWSSRLHSLNYVVEILNTVLKDRGPYQYKMILFKLRQNVQNFHGAGPSGWEPMTSQQQFQTLNQNRTPPPQAMSPHRLSTENSHSDLIIGQVINRDHGAPRDPIFIKQEPGLNTSQESDSSTSQESELNTSQESGLNTSQGPGLNTAQGSGLNTSQESGLNNSQGSGLNISQGSGLNTSQNLAPQPPPQAMPPPRLSTEGSLADLLISQAISAARGAKQEPGHNSSQGSGTNTSQGPGCNTLQGSGTNTLQGSGRKTSQESGTNTSEGSGSNTLQGSRTNILQESGCKTSQGPGTNTSQGSGSKIPEDSGTSTPQGSGGNTSQGPGTNTSQGSGRNTSQGPGSNTSQGSGSKTPEESGTSTPQGSGGNTSQGPGTNTSQGSGRNTSQGPGSNTSQRFGRNTSKGFGRNTSQGPGTNTSQRFGRNISKGFGRNTSQGPGTNTSQRFGRNASQGSGRNASQGPGRNCTYQGSWTNTPQGSSKGAGGWSKNK</sequence>